<feature type="compositionally biased region" description="Basic and acidic residues" evidence="1">
    <location>
        <begin position="250"/>
        <end position="261"/>
    </location>
</feature>
<evidence type="ECO:0000256" key="2">
    <source>
        <dbReference type="SAM" id="SignalP"/>
    </source>
</evidence>
<dbReference type="AlphaFoldDB" id="A0A224XM48"/>
<name>A0A224XM48_9HEMI</name>
<organism evidence="3">
    <name type="scientific">Panstrongylus lignarius</name>
    <dbReference type="NCBI Taxonomy" id="156445"/>
    <lineage>
        <taxon>Eukaryota</taxon>
        <taxon>Metazoa</taxon>
        <taxon>Ecdysozoa</taxon>
        <taxon>Arthropoda</taxon>
        <taxon>Hexapoda</taxon>
        <taxon>Insecta</taxon>
        <taxon>Pterygota</taxon>
        <taxon>Neoptera</taxon>
        <taxon>Paraneoptera</taxon>
        <taxon>Hemiptera</taxon>
        <taxon>Heteroptera</taxon>
        <taxon>Panheteroptera</taxon>
        <taxon>Cimicomorpha</taxon>
        <taxon>Reduviidae</taxon>
        <taxon>Triatominae</taxon>
        <taxon>Panstrongylus</taxon>
    </lineage>
</organism>
<feature type="region of interest" description="Disordered" evidence="1">
    <location>
        <begin position="235"/>
        <end position="261"/>
    </location>
</feature>
<evidence type="ECO:0000313" key="3">
    <source>
        <dbReference type="EMBL" id="JAW12164.1"/>
    </source>
</evidence>
<evidence type="ECO:0000256" key="1">
    <source>
        <dbReference type="SAM" id="MobiDB-lite"/>
    </source>
</evidence>
<accession>A0A224XM48</accession>
<feature type="signal peptide" evidence="2">
    <location>
        <begin position="1"/>
        <end position="22"/>
    </location>
</feature>
<dbReference type="EMBL" id="GFTR01004262">
    <property type="protein sequence ID" value="JAW12164.1"/>
    <property type="molecule type" value="Transcribed_RNA"/>
</dbReference>
<protein>
    <submittedName>
        <fullName evidence="3">Putative secreted protein</fullName>
    </submittedName>
</protein>
<reference evidence="3" key="1">
    <citation type="journal article" date="2018" name="PLoS Negl. Trop. Dis.">
        <title>An insight into the salivary gland and fat body transcriptome of Panstrongylus lignarius (Hemiptera: Heteroptera), the main vector of Chagas disease in Peru.</title>
        <authorList>
            <person name="Nevoa J.C."/>
            <person name="Mendes M.T."/>
            <person name="da Silva M.V."/>
            <person name="Soares S.C."/>
            <person name="Oliveira C.J.F."/>
            <person name="Ribeiro J.M.C."/>
        </authorList>
    </citation>
    <scope>NUCLEOTIDE SEQUENCE</scope>
</reference>
<feature type="chain" id="PRO_5013098620" evidence="2">
    <location>
        <begin position="23"/>
        <end position="261"/>
    </location>
</feature>
<sequence>MRFFNILFVLIFNIFYIQLINGARINRSLADSYTNKKLDDLEDVIKKKATKFLSNLKSSAKCNETALICKLCVSFRLPKKLKFCLIGQLRPEKLDALVKLNYDSYNIWKQEIQFNSMCTELPKPLNEVTICLEAYNISLSAFPRETAICLRAEITHIFHILSIDFHCIKFEKEKGLFFDSGIESTSKALIDINVQEGESIVSFNNPISWLPWLMNTWKMVKPFVRDVQTKRKPLKLESTKKSVKGKKMQKTKESVNKDKRQ</sequence>
<keyword evidence="2" id="KW-0732">Signal</keyword>
<proteinExistence type="predicted"/>